<dbReference type="AlphaFoldDB" id="A0A224Y777"/>
<sequence length="194" mass="20815">MTNNIRGTCACRCDRRPLRLCRSTRVPHAAVATEHVTKNGVEPSYVEHTALAVLVKEHVGWRHGCRLLRHHAGFTVANTGTEGFVLERGLWAARRVEARVVVGAAPHAAVVGVACTVVKPPGQRHLLANRRADCGHAHARSFGADRLRVSVVLVPEGQRVSGPDVFLGVKHQPFSVEALVAATGRPGRPLAHGG</sequence>
<evidence type="ECO:0000313" key="1">
    <source>
        <dbReference type="EMBL" id="MAA13448.1"/>
    </source>
</evidence>
<reference evidence="1" key="1">
    <citation type="journal article" date="2017" name="Parasit. Vectors">
        <title>Sialotranscriptomics of Rhipicephalus zambeziensis reveals intricate expression profiles of secretory proteins and suggests tight temporal transcriptional regulation during blood-feeding.</title>
        <authorList>
            <person name="de Castro M.H."/>
            <person name="de Klerk D."/>
            <person name="Pienaar R."/>
            <person name="Rees D.J.G."/>
            <person name="Mans B.J."/>
        </authorList>
    </citation>
    <scope>NUCLEOTIDE SEQUENCE</scope>
    <source>
        <tissue evidence="1">Salivary glands</tissue>
    </source>
</reference>
<name>A0A224Y777_9ACAR</name>
<proteinExistence type="predicted"/>
<organism evidence="1">
    <name type="scientific">Rhipicephalus zambeziensis</name>
    <dbReference type="NCBI Taxonomy" id="60191"/>
    <lineage>
        <taxon>Eukaryota</taxon>
        <taxon>Metazoa</taxon>
        <taxon>Ecdysozoa</taxon>
        <taxon>Arthropoda</taxon>
        <taxon>Chelicerata</taxon>
        <taxon>Arachnida</taxon>
        <taxon>Acari</taxon>
        <taxon>Parasitiformes</taxon>
        <taxon>Ixodida</taxon>
        <taxon>Ixodoidea</taxon>
        <taxon>Ixodidae</taxon>
        <taxon>Rhipicephalinae</taxon>
        <taxon>Rhipicephalus</taxon>
        <taxon>Rhipicephalus</taxon>
    </lineage>
</organism>
<accession>A0A224Y777</accession>
<dbReference type="EMBL" id="GFPF01002302">
    <property type="protein sequence ID" value="MAA13448.1"/>
    <property type="molecule type" value="Transcribed_RNA"/>
</dbReference>
<protein>
    <submittedName>
        <fullName evidence="1">Uncharacterized protein</fullName>
    </submittedName>
</protein>